<name>A0A836BCJ2_9CHLO</name>
<sequence>MYFAAPMGFVPPPPPPPPRRGKENTHGADAAGPGPGSVREAGSFPRRAASARSSGIYVPSLRAPSIANDDKTKVSHEHIRRSVDHDAEGQTHLTARGLSAELARIRREKDLAWGHVSELQEQNHLLRQRTRELEEHNKALVGQLTKLKQEQQQHQQQQQDAAAATAAAAAVVAAATAAAAAAAVAASSPVAPAAAAAASCYSPAAHAVPSMYRLTAQEGTPSGHLHGAGTACAVSAAASPFAERPPLAARSLNPQLNLVQQLQKQKDQKQPAMPSVSCLGEYRAIPKLPHMAGYGAIW</sequence>
<protein>
    <submittedName>
        <fullName evidence="3">Uncharacterized protein</fullName>
    </submittedName>
</protein>
<feature type="region of interest" description="Disordered" evidence="2">
    <location>
        <begin position="1"/>
        <end position="55"/>
    </location>
</feature>
<evidence type="ECO:0000313" key="4">
    <source>
        <dbReference type="Proteomes" id="UP000613740"/>
    </source>
</evidence>
<evidence type="ECO:0000256" key="2">
    <source>
        <dbReference type="SAM" id="MobiDB-lite"/>
    </source>
</evidence>
<dbReference type="EMBL" id="JAEHOD010000003">
    <property type="protein sequence ID" value="KAG2453860.1"/>
    <property type="molecule type" value="Genomic_DNA"/>
</dbReference>
<proteinExistence type="predicted"/>
<keyword evidence="4" id="KW-1185">Reference proteome</keyword>
<dbReference type="OrthoDB" id="530648at2759"/>
<organism evidence="3 4">
    <name type="scientific">Chlamydomonas schloesseri</name>
    <dbReference type="NCBI Taxonomy" id="2026947"/>
    <lineage>
        <taxon>Eukaryota</taxon>
        <taxon>Viridiplantae</taxon>
        <taxon>Chlorophyta</taxon>
        <taxon>core chlorophytes</taxon>
        <taxon>Chlorophyceae</taxon>
        <taxon>CS clade</taxon>
        <taxon>Chlamydomonadales</taxon>
        <taxon>Chlamydomonadaceae</taxon>
        <taxon>Chlamydomonas</taxon>
    </lineage>
</organism>
<reference evidence="3" key="1">
    <citation type="journal article" date="2020" name="bioRxiv">
        <title>Comparative genomics of Chlamydomonas.</title>
        <authorList>
            <person name="Craig R.J."/>
            <person name="Hasan A.R."/>
            <person name="Ness R.W."/>
            <person name="Keightley P.D."/>
        </authorList>
    </citation>
    <scope>NUCLEOTIDE SEQUENCE</scope>
    <source>
        <strain evidence="3">CCAP 11/173</strain>
    </source>
</reference>
<gene>
    <name evidence="3" type="ORF">HYH02_002067</name>
</gene>
<dbReference type="Proteomes" id="UP000613740">
    <property type="component" value="Unassembled WGS sequence"/>
</dbReference>
<evidence type="ECO:0000256" key="1">
    <source>
        <dbReference type="SAM" id="Coils"/>
    </source>
</evidence>
<accession>A0A836BCJ2</accession>
<keyword evidence="1" id="KW-0175">Coiled coil</keyword>
<feature type="compositionally biased region" description="Pro residues" evidence="2">
    <location>
        <begin position="9"/>
        <end position="18"/>
    </location>
</feature>
<comment type="caution">
    <text evidence="3">The sequence shown here is derived from an EMBL/GenBank/DDBJ whole genome shotgun (WGS) entry which is preliminary data.</text>
</comment>
<evidence type="ECO:0000313" key="3">
    <source>
        <dbReference type="EMBL" id="KAG2453860.1"/>
    </source>
</evidence>
<feature type="coiled-coil region" evidence="1">
    <location>
        <begin position="116"/>
        <end position="167"/>
    </location>
</feature>
<dbReference type="AlphaFoldDB" id="A0A836BCJ2"/>